<dbReference type="EMBL" id="CM039438">
    <property type="protein sequence ID" value="KAI4300423.1"/>
    <property type="molecule type" value="Genomic_DNA"/>
</dbReference>
<sequence>MLGFMGELQFIALLVLSLQTISVSSSSNEGLLRGFSAVPHSSVTSFQAILGDNTGNFSLGFLRVDRTRLALAVLHVPSSQPLWLANPTRLARWSDTTRLFFNGSLVITDPREGVLWSTGTTGDRVLLLDTSNLQVQSDGDPPSVLWQSFDFPTDTLVENQNFTSSMSLVSSNGLYSLHLGKDFMGLYAKYSPSEQIIIYWKHKAQEAKAQIVVGGGPLYAQVNTDGYLGMYQYQTSSLPVDVQKFNSFQRSNVSFLLVRIEPDGNLKGYYWDGSKWALNYQAIADACELPSPCGSYGLCTPGGSGSGCSCLDNTTSYQPVTGCFHDRRQEYGDFCDQGIAKNDYWALRRKGVEAPHKELLRSETVSSLEQCESLCEKNCSCWGALYNNATGFCYIVDYPIQTMTGTRDESKLGYFKVRNSPPGKKHSIGAVLGIFAGAASIIAIVGLVIAKYLKRKKTRGIKEDGISLSPGPYKNLGSSSSFNSE</sequence>
<protein>
    <submittedName>
        <fullName evidence="1">Uncharacterized protein</fullName>
    </submittedName>
</protein>
<organism evidence="1 2">
    <name type="scientific">Bauhinia variegata</name>
    <name type="common">Purple orchid tree</name>
    <name type="synonym">Phanera variegata</name>
    <dbReference type="NCBI Taxonomy" id="167791"/>
    <lineage>
        <taxon>Eukaryota</taxon>
        <taxon>Viridiplantae</taxon>
        <taxon>Streptophyta</taxon>
        <taxon>Embryophyta</taxon>
        <taxon>Tracheophyta</taxon>
        <taxon>Spermatophyta</taxon>
        <taxon>Magnoliopsida</taxon>
        <taxon>eudicotyledons</taxon>
        <taxon>Gunneridae</taxon>
        <taxon>Pentapetalae</taxon>
        <taxon>rosids</taxon>
        <taxon>fabids</taxon>
        <taxon>Fabales</taxon>
        <taxon>Fabaceae</taxon>
        <taxon>Cercidoideae</taxon>
        <taxon>Cercideae</taxon>
        <taxon>Bauhiniinae</taxon>
        <taxon>Bauhinia</taxon>
    </lineage>
</organism>
<evidence type="ECO:0000313" key="2">
    <source>
        <dbReference type="Proteomes" id="UP000828941"/>
    </source>
</evidence>
<keyword evidence="2" id="KW-1185">Reference proteome</keyword>
<comment type="caution">
    <text evidence="1">The sequence shown here is derived from an EMBL/GenBank/DDBJ whole genome shotgun (WGS) entry which is preliminary data.</text>
</comment>
<accession>A0ACB9KT85</accession>
<gene>
    <name evidence="1" type="ORF">L6164_033805</name>
</gene>
<proteinExistence type="predicted"/>
<name>A0ACB9KT85_BAUVA</name>
<dbReference type="Proteomes" id="UP000828941">
    <property type="component" value="Chromosome 13"/>
</dbReference>
<evidence type="ECO:0000313" key="1">
    <source>
        <dbReference type="EMBL" id="KAI4300423.1"/>
    </source>
</evidence>
<reference evidence="1 2" key="1">
    <citation type="journal article" date="2022" name="DNA Res.">
        <title>Chromosomal-level genome assembly of the orchid tree Bauhinia variegata (Leguminosae; Cercidoideae) supports the allotetraploid origin hypothesis of Bauhinia.</title>
        <authorList>
            <person name="Zhong Y."/>
            <person name="Chen Y."/>
            <person name="Zheng D."/>
            <person name="Pang J."/>
            <person name="Liu Y."/>
            <person name="Luo S."/>
            <person name="Meng S."/>
            <person name="Qian L."/>
            <person name="Wei D."/>
            <person name="Dai S."/>
            <person name="Zhou R."/>
        </authorList>
    </citation>
    <scope>NUCLEOTIDE SEQUENCE [LARGE SCALE GENOMIC DNA]</scope>
    <source>
        <strain evidence="1">BV-YZ2020</strain>
    </source>
</reference>